<dbReference type="Gene3D" id="2.30.42.10">
    <property type="match status" value="1"/>
</dbReference>
<dbReference type="CDD" id="cd01781">
    <property type="entry name" value="RA2_Afadin"/>
    <property type="match status" value="1"/>
</dbReference>
<dbReference type="InterPro" id="IPR028842">
    <property type="entry name" value="Afadin"/>
</dbReference>
<dbReference type="SMART" id="SM00228">
    <property type="entry name" value="PDZ"/>
    <property type="match status" value="1"/>
</dbReference>
<feature type="domain" description="Ras-associating" evidence="4">
    <location>
        <begin position="41"/>
        <end position="135"/>
    </location>
</feature>
<gene>
    <name evidence="6" type="ORF">LOTGIDRAFT_210615</name>
</gene>
<dbReference type="PROSITE" id="PS51126">
    <property type="entry name" value="DILUTE"/>
    <property type="match status" value="1"/>
</dbReference>
<reference evidence="6 7" key="1">
    <citation type="journal article" date="2013" name="Nature">
        <title>Insights into bilaterian evolution from three spiralian genomes.</title>
        <authorList>
            <person name="Simakov O."/>
            <person name="Marletaz F."/>
            <person name="Cho S.J."/>
            <person name="Edsinger-Gonzales E."/>
            <person name="Havlak P."/>
            <person name="Hellsten U."/>
            <person name="Kuo D.H."/>
            <person name="Larsson T."/>
            <person name="Lv J."/>
            <person name="Arendt D."/>
            <person name="Savage R."/>
            <person name="Osoegawa K."/>
            <person name="de Jong P."/>
            <person name="Grimwood J."/>
            <person name="Chapman J.A."/>
            <person name="Shapiro H."/>
            <person name="Aerts A."/>
            <person name="Otillar R.P."/>
            <person name="Terry A.Y."/>
            <person name="Boore J.L."/>
            <person name="Grigoriev I.V."/>
            <person name="Lindberg D.R."/>
            <person name="Seaver E.C."/>
            <person name="Weisblat D.A."/>
            <person name="Putnam N.H."/>
            <person name="Rokhsar D.S."/>
        </authorList>
    </citation>
    <scope>NUCLEOTIDE SEQUENCE [LARGE SCALE GENOMIC DNA]</scope>
</reference>
<dbReference type="Proteomes" id="UP000030746">
    <property type="component" value="Unassembled WGS sequence"/>
</dbReference>
<accession>V3ZX65</accession>
<dbReference type="Pfam" id="PF01843">
    <property type="entry name" value="DIL"/>
    <property type="match status" value="1"/>
</dbReference>
<dbReference type="CDD" id="cd06789">
    <property type="entry name" value="PDZ_AFDN-like"/>
    <property type="match status" value="1"/>
</dbReference>
<dbReference type="CDD" id="cd15471">
    <property type="entry name" value="Myo5p-like_CBD_afadin"/>
    <property type="match status" value="1"/>
</dbReference>
<dbReference type="PANTHER" id="PTHR10398">
    <property type="entry name" value="AFADIN"/>
    <property type="match status" value="1"/>
</dbReference>
<name>V3ZX65_LOTGI</name>
<evidence type="ECO:0000259" key="5">
    <source>
        <dbReference type="PROSITE" id="PS51126"/>
    </source>
</evidence>
<protein>
    <recommendedName>
        <fullName evidence="8">Afadin</fullName>
    </recommendedName>
</protein>
<feature type="compositionally biased region" description="Basic and acidic residues" evidence="2">
    <location>
        <begin position="339"/>
        <end position="350"/>
    </location>
</feature>
<dbReference type="InterPro" id="IPR000159">
    <property type="entry name" value="RA_dom"/>
</dbReference>
<evidence type="ECO:0000313" key="6">
    <source>
        <dbReference type="EMBL" id="ESO87215.1"/>
    </source>
</evidence>
<feature type="domain" description="PDZ" evidence="3">
    <location>
        <begin position="862"/>
        <end position="947"/>
    </location>
</feature>
<evidence type="ECO:0000313" key="7">
    <source>
        <dbReference type="Proteomes" id="UP000030746"/>
    </source>
</evidence>
<dbReference type="SMART" id="SM01132">
    <property type="entry name" value="DIL"/>
    <property type="match status" value="1"/>
</dbReference>
<dbReference type="EMBL" id="KB202953">
    <property type="protein sequence ID" value="ESO87215.1"/>
    <property type="molecule type" value="Genomic_DNA"/>
</dbReference>
<dbReference type="Pfam" id="PF00498">
    <property type="entry name" value="FHA"/>
    <property type="match status" value="1"/>
</dbReference>
<feature type="region of interest" description="Disordered" evidence="2">
    <location>
        <begin position="331"/>
        <end position="355"/>
    </location>
</feature>
<keyword evidence="1" id="KW-0130">Cell adhesion</keyword>
<dbReference type="SUPFAM" id="SSF50156">
    <property type="entry name" value="PDZ domain-like"/>
    <property type="match status" value="1"/>
</dbReference>
<dbReference type="STRING" id="225164.V3ZX65"/>
<feature type="domain" description="Dilute" evidence="5">
    <location>
        <begin position="513"/>
        <end position="753"/>
    </location>
</feature>
<dbReference type="InterPro" id="IPR000253">
    <property type="entry name" value="FHA_dom"/>
</dbReference>
<dbReference type="CDD" id="cd22711">
    <property type="entry name" value="FHA_AFDN"/>
    <property type="match status" value="1"/>
</dbReference>
<dbReference type="GeneID" id="20246229"/>
<dbReference type="InterPro" id="IPR001478">
    <property type="entry name" value="PDZ"/>
</dbReference>
<dbReference type="CTD" id="20246229"/>
<dbReference type="GO" id="GO:0005912">
    <property type="term" value="C:adherens junction"/>
    <property type="evidence" value="ECO:0007669"/>
    <property type="project" value="TreeGrafter"/>
</dbReference>
<dbReference type="Pfam" id="PF00595">
    <property type="entry name" value="PDZ"/>
    <property type="match status" value="1"/>
</dbReference>
<dbReference type="PROSITE" id="PS50106">
    <property type="entry name" value="PDZ"/>
    <property type="match status" value="1"/>
</dbReference>
<dbReference type="InterPro" id="IPR036034">
    <property type="entry name" value="PDZ_sf"/>
</dbReference>
<dbReference type="RefSeq" id="XP_009062162.1">
    <property type="nucleotide sequence ID" value="XM_009063914.1"/>
</dbReference>
<evidence type="ECO:0000259" key="3">
    <source>
        <dbReference type="PROSITE" id="PS50106"/>
    </source>
</evidence>
<dbReference type="GO" id="GO:0050839">
    <property type="term" value="F:cell adhesion molecule binding"/>
    <property type="evidence" value="ECO:0007669"/>
    <property type="project" value="TreeGrafter"/>
</dbReference>
<feature type="region of interest" description="Disordered" evidence="2">
    <location>
        <begin position="139"/>
        <end position="176"/>
    </location>
</feature>
<dbReference type="OrthoDB" id="6260541at2759"/>
<sequence>MAQVKSPTKEDRQRLSQQIHQWNTDHYDIFELSQPNELLEFHGVVRFFFQGGGANVSTKCIRVSSTATTREVIDVLIEKFRPDMRMLTQSRYALYEVHVNGEERRLLPEEKPLFVQLNWGKDVREGRFLLKNEDEPTIRQGQEIERAPQGFKRNLSKREKKELKKKREKEKKDEKTGVAEKLYHDLPENSFTRSISNPEAVMRRRRQQKLEKKMEQMRAEEGRSDATTLISILGGTLKIYGESVRPDVPYKTLLLSTGDTCKMVVKEALEKYSLPNEDPEIYCLFQVEYHGGTVGEERLLEDTECPLAIVMQHPKNKGHIIFQLRRKPTNMKKKQKRAVSHDDLRSHSNREPNVMIPTDRLPYLQELNSRGMTYQTYLFYGRGKRHHLPLNVTEIGSERSLSNSNQYLQLVSNDIQPRHCVVAHTEGIVTVTPTSRDAETYVENQRIFETTMLKHGMIVQFGKHHVYRFYDPRFDEVDVNSRAVQFKLASTYALYMAMRHLLSQKFQRPQRTTEFVKKISKLVQRSIQDQHNDPTALAFWMANASEILHFFKMDHDTSHYSPEAHEMLAEAVQMAFHHLVRCLQGDLQKVMTAFLNPSDSVEDEGDVITTLSAAMTLLRRCRVNAALTIQLFSQLFHFINMWLFNMIVSEPQLQMCTAKWGNRLKRRLGRIEAWAEKQGLELAADCHLCRIIQAAHLLQAPKMTADDITNISSTCFKLNSVQLRCLLSQYIPEPNEPPISPNFIKKLVEIAESMADLSTKSEGRDVMLEEDQDLHLPFLLPEDGYSCDNIRGIPNGLQEFIKPLSNSGICHMIPNNNSSGSWTVYMGEPRSLSSTPPKSQGMPSPGAQVPGQNLPREPEVQTVSFKKVDRSMGLSIVAAVGENQRERGIYVKSVVPNGAAALDGRLQTGDQLLEVDGRSLVGVSQDTAALLMRETGDRVTLKVAKQGAIYHGLATFLSQASPTLGRGKVLKQYMIMVESLDSHLMYP</sequence>
<dbReference type="HOGENOM" id="CLU_006606_0_0_1"/>
<proteinExistence type="predicted"/>
<feature type="region of interest" description="Disordered" evidence="2">
    <location>
        <begin position="830"/>
        <end position="855"/>
    </location>
</feature>
<keyword evidence="7" id="KW-1185">Reference proteome</keyword>
<dbReference type="CDD" id="cd01782">
    <property type="entry name" value="RA1_Afadin"/>
    <property type="match status" value="1"/>
</dbReference>
<dbReference type="InterPro" id="IPR037977">
    <property type="entry name" value="CBD_Afadin"/>
</dbReference>
<dbReference type="KEGG" id="lgi:LOTGIDRAFT_210615"/>
<dbReference type="Pfam" id="PF00788">
    <property type="entry name" value="RA"/>
    <property type="match status" value="2"/>
</dbReference>
<dbReference type="AlphaFoldDB" id="V3ZX65"/>
<dbReference type="Gene3D" id="2.60.200.20">
    <property type="match status" value="1"/>
</dbReference>
<feature type="compositionally biased region" description="Polar residues" evidence="2">
    <location>
        <begin position="831"/>
        <end position="842"/>
    </location>
</feature>
<dbReference type="OMA" id="IIRCALF"/>
<organism evidence="6 7">
    <name type="scientific">Lottia gigantea</name>
    <name type="common">Giant owl limpet</name>
    <dbReference type="NCBI Taxonomy" id="225164"/>
    <lineage>
        <taxon>Eukaryota</taxon>
        <taxon>Metazoa</taxon>
        <taxon>Spiralia</taxon>
        <taxon>Lophotrochozoa</taxon>
        <taxon>Mollusca</taxon>
        <taxon>Gastropoda</taxon>
        <taxon>Patellogastropoda</taxon>
        <taxon>Lottioidea</taxon>
        <taxon>Lottiidae</taxon>
        <taxon>Lottia</taxon>
    </lineage>
</organism>
<dbReference type="GO" id="GO:0007165">
    <property type="term" value="P:signal transduction"/>
    <property type="evidence" value="ECO:0007669"/>
    <property type="project" value="InterPro"/>
</dbReference>
<dbReference type="InterPro" id="IPR002710">
    <property type="entry name" value="Dilute_dom"/>
</dbReference>
<evidence type="ECO:0000256" key="1">
    <source>
        <dbReference type="ARBA" id="ARBA00022889"/>
    </source>
</evidence>
<dbReference type="GO" id="GO:0007155">
    <property type="term" value="P:cell adhesion"/>
    <property type="evidence" value="ECO:0007669"/>
    <property type="project" value="UniProtKB-KW"/>
</dbReference>
<dbReference type="PANTHER" id="PTHR10398:SF2">
    <property type="entry name" value="AFADIN"/>
    <property type="match status" value="1"/>
</dbReference>
<feature type="domain" description="Ras-associating" evidence="4">
    <location>
        <begin position="233"/>
        <end position="329"/>
    </location>
</feature>
<dbReference type="GO" id="GO:0032880">
    <property type="term" value="P:regulation of protein localization"/>
    <property type="evidence" value="ECO:0007669"/>
    <property type="project" value="TreeGrafter"/>
</dbReference>
<dbReference type="SUPFAM" id="SSF54236">
    <property type="entry name" value="Ubiquitin-like"/>
    <property type="match status" value="2"/>
</dbReference>
<evidence type="ECO:0000259" key="4">
    <source>
        <dbReference type="PROSITE" id="PS50200"/>
    </source>
</evidence>
<evidence type="ECO:0008006" key="8">
    <source>
        <dbReference type="Google" id="ProtNLM"/>
    </source>
</evidence>
<evidence type="ECO:0000256" key="2">
    <source>
        <dbReference type="SAM" id="MobiDB-lite"/>
    </source>
</evidence>
<dbReference type="InterPro" id="IPR008984">
    <property type="entry name" value="SMAD_FHA_dom_sf"/>
</dbReference>
<dbReference type="InterPro" id="IPR029071">
    <property type="entry name" value="Ubiquitin-like_domsf"/>
</dbReference>
<dbReference type="SMART" id="SM00314">
    <property type="entry name" value="RA"/>
    <property type="match status" value="2"/>
</dbReference>
<dbReference type="SUPFAM" id="SSF49879">
    <property type="entry name" value="SMAD/FHA domain"/>
    <property type="match status" value="1"/>
</dbReference>
<dbReference type="Gene3D" id="3.10.20.90">
    <property type="entry name" value="Phosphatidylinositol 3-kinase Catalytic Subunit, Chain A, domain 1"/>
    <property type="match status" value="2"/>
</dbReference>
<dbReference type="PROSITE" id="PS50200">
    <property type="entry name" value="RA"/>
    <property type="match status" value="2"/>
</dbReference>